<evidence type="ECO:0000313" key="2">
    <source>
        <dbReference type="Proteomes" id="UP000030649"/>
    </source>
</evidence>
<accession>U1PLA1</accession>
<organism evidence="1 2">
    <name type="scientific">Haloquadratum walsbyi J07HQW1</name>
    <dbReference type="NCBI Taxonomy" id="1238424"/>
    <lineage>
        <taxon>Archaea</taxon>
        <taxon>Methanobacteriati</taxon>
        <taxon>Methanobacteriota</taxon>
        <taxon>Stenosarchaea group</taxon>
        <taxon>Halobacteria</taxon>
        <taxon>Halobacteriales</taxon>
        <taxon>Haloferacaceae</taxon>
        <taxon>Haloquadratum</taxon>
    </lineage>
</organism>
<dbReference type="Proteomes" id="UP000030649">
    <property type="component" value="Unassembled WGS sequence"/>
</dbReference>
<protein>
    <submittedName>
        <fullName evidence="1">Uncharacterized protein</fullName>
    </submittedName>
</protein>
<evidence type="ECO:0000313" key="1">
    <source>
        <dbReference type="EMBL" id="ERG93006.1"/>
    </source>
</evidence>
<reference evidence="1 2" key="1">
    <citation type="journal article" date="2013" name="PLoS ONE">
        <title>Assembly-driven community genomics of a hypersaline microbial ecosystem.</title>
        <authorList>
            <person name="Podell S."/>
            <person name="Ugalde J.A."/>
            <person name="Narasingarao P."/>
            <person name="Banfield J.F."/>
            <person name="Heidelberg K.B."/>
            <person name="Allen E.E."/>
        </authorList>
    </citation>
    <scope>NUCLEOTIDE SEQUENCE [LARGE SCALE GENOMIC DNA]</scope>
    <source>
        <strain evidence="2">J07HQW1</strain>
    </source>
</reference>
<name>U1PLA1_9EURY</name>
<dbReference type="STRING" id="1238424.J07HQW1_03059"/>
<sequence length="129" mass="14710">MEILDGFDHVAGESLDYADSTLQRWCEGFRSVMRKIGVIESEQSVTGSSPMVGEVPLLVAVGYSYDDGDDDWFKSPTGLRYLFQPGSRWSEFYDRAAETDAWRFVELHGSVRLRPEESPYSWIEVEADE</sequence>
<dbReference type="EMBL" id="KE356560">
    <property type="protein sequence ID" value="ERG93006.1"/>
    <property type="molecule type" value="Genomic_DNA"/>
</dbReference>
<dbReference type="AlphaFoldDB" id="U1PLA1"/>
<proteinExistence type="predicted"/>
<dbReference type="HOGENOM" id="CLU_1943823_0_0_2"/>
<gene>
    <name evidence="1" type="ORF">J07HQW1_03059</name>
</gene>